<proteinExistence type="predicted"/>
<dbReference type="SUPFAM" id="SSF56436">
    <property type="entry name" value="C-type lectin-like"/>
    <property type="match status" value="1"/>
</dbReference>
<evidence type="ECO:0000256" key="2">
    <source>
        <dbReference type="SAM" id="SignalP"/>
    </source>
</evidence>
<dbReference type="InterPro" id="IPR016187">
    <property type="entry name" value="CTDL_fold"/>
</dbReference>
<reference evidence="6" key="2">
    <citation type="submission" date="2025-04" db="UniProtKB">
        <authorList>
            <consortium name="RefSeq"/>
        </authorList>
    </citation>
    <scope>IDENTIFICATION</scope>
    <source>
        <strain evidence="6">USDA-PBARC FA_bdor</strain>
        <tissue evidence="6">Whole organism</tissue>
    </source>
</reference>
<feature type="compositionally biased region" description="Basic residues" evidence="1">
    <location>
        <begin position="205"/>
        <end position="217"/>
    </location>
</feature>
<feature type="signal peptide" evidence="2">
    <location>
        <begin position="1"/>
        <end position="20"/>
    </location>
</feature>
<feature type="compositionally biased region" description="Basic and acidic residues" evidence="1">
    <location>
        <begin position="306"/>
        <end position="315"/>
    </location>
</feature>
<dbReference type="PROSITE" id="PS50041">
    <property type="entry name" value="C_TYPE_LECTIN_2"/>
    <property type="match status" value="1"/>
</dbReference>
<dbReference type="Gene3D" id="3.10.100.10">
    <property type="entry name" value="Mannose-Binding Protein A, subunit A"/>
    <property type="match status" value="1"/>
</dbReference>
<feature type="region of interest" description="Disordered" evidence="1">
    <location>
        <begin position="247"/>
        <end position="315"/>
    </location>
</feature>
<protein>
    <submittedName>
        <fullName evidence="4">LFC_2 protein</fullName>
    </submittedName>
</protein>
<dbReference type="SMART" id="SM00034">
    <property type="entry name" value="CLECT"/>
    <property type="match status" value="1"/>
</dbReference>
<accession>A0A9R1T0F1</accession>
<dbReference type="PANTHER" id="PTHR45710">
    <property type="entry name" value="C-TYPE LECTIN DOMAIN-CONTAINING PROTEIN 180"/>
    <property type="match status" value="1"/>
</dbReference>
<reference evidence="4" key="1">
    <citation type="submission" date="2015-01" db="EMBL/GenBank/DDBJ databases">
        <title>Transcriptome Assembly of Fopius arisanus.</title>
        <authorList>
            <person name="Geib S."/>
        </authorList>
    </citation>
    <scope>NUCLEOTIDE SEQUENCE</scope>
</reference>
<dbReference type="RefSeq" id="XP_011300273.1">
    <property type="nucleotide sequence ID" value="XM_011301971.1"/>
</dbReference>
<evidence type="ECO:0000313" key="5">
    <source>
        <dbReference type="Proteomes" id="UP000694866"/>
    </source>
</evidence>
<dbReference type="Proteomes" id="UP000694866">
    <property type="component" value="Unplaced"/>
</dbReference>
<evidence type="ECO:0000259" key="3">
    <source>
        <dbReference type="PROSITE" id="PS50041"/>
    </source>
</evidence>
<dbReference type="OrthoDB" id="6133475at2759"/>
<keyword evidence="2" id="KW-0732">Signal</keyword>
<feature type="chain" id="PRO_5044541832" evidence="2">
    <location>
        <begin position="21"/>
        <end position="338"/>
    </location>
</feature>
<accession>A0A0C9RZ30</accession>
<dbReference type="AlphaFoldDB" id="A0A0C9RZ30"/>
<feature type="compositionally biased region" description="Basic and acidic residues" evidence="1">
    <location>
        <begin position="218"/>
        <end position="227"/>
    </location>
</feature>
<dbReference type="Pfam" id="PF00059">
    <property type="entry name" value="Lectin_C"/>
    <property type="match status" value="1"/>
</dbReference>
<dbReference type="CDD" id="cd00037">
    <property type="entry name" value="CLECT"/>
    <property type="match status" value="1"/>
</dbReference>
<evidence type="ECO:0000313" key="6">
    <source>
        <dbReference type="RefSeq" id="XP_011300273.1"/>
    </source>
</evidence>
<dbReference type="EMBL" id="GBYB01013291">
    <property type="protein sequence ID" value="JAG83058.1"/>
    <property type="molecule type" value="Transcribed_RNA"/>
</dbReference>
<organism evidence="4">
    <name type="scientific">Fopius arisanus</name>
    <dbReference type="NCBI Taxonomy" id="64838"/>
    <lineage>
        <taxon>Eukaryota</taxon>
        <taxon>Metazoa</taxon>
        <taxon>Ecdysozoa</taxon>
        <taxon>Arthropoda</taxon>
        <taxon>Hexapoda</taxon>
        <taxon>Insecta</taxon>
        <taxon>Pterygota</taxon>
        <taxon>Neoptera</taxon>
        <taxon>Endopterygota</taxon>
        <taxon>Hymenoptera</taxon>
        <taxon>Apocrita</taxon>
        <taxon>Ichneumonoidea</taxon>
        <taxon>Braconidae</taxon>
        <taxon>Opiinae</taxon>
        <taxon>Fopius</taxon>
    </lineage>
</organism>
<dbReference type="InterPro" id="IPR001304">
    <property type="entry name" value="C-type_lectin-like"/>
</dbReference>
<evidence type="ECO:0000256" key="1">
    <source>
        <dbReference type="SAM" id="MobiDB-lite"/>
    </source>
</evidence>
<dbReference type="GeneID" id="105264826"/>
<dbReference type="InterPro" id="IPR050828">
    <property type="entry name" value="C-type_lectin/matrix_domain"/>
</dbReference>
<feature type="region of interest" description="Disordered" evidence="1">
    <location>
        <begin position="190"/>
        <end position="227"/>
    </location>
</feature>
<evidence type="ECO:0000313" key="4">
    <source>
        <dbReference type="EMBL" id="JAG83058.1"/>
    </source>
</evidence>
<sequence>MTIMWSLVLVLLCATGITAGILVEAQTDSINLPPGNGRNNEKEFQGIRRFACPVGFFRLKRNCYYLSAGVAQWRDAYFHCKDRNSTLAELDKNGKDRTLRKYLIGEQFTRLERWIGGMYNWKQMAWQWGVKGEKVIFQNFAGALSKNPSQYEWHCIVLDPSVKYRWTPRSCFEKKHYICEVPAGRIGRRRKKTVPSELGPQNQRLRPRKKGKRRKKGKNDLRAQRRGRLETAWNKDWVVTDNQEWAHGVKLGSRPPADAKPSPEIRHTNRTRHRNNRNRGRDKTPQINQIAPQGHEYGAFLGDGPDGGRPKALSDDKTLSHYHAKINDLSLEEVLLKT</sequence>
<keyword evidence="5" id="KW-1185">Reference proteome</keyword>
<dbReference type="PANTHER" id="PTHR45710:SF26">
    <property type="entry name" value="RH26557P"/>
    <property type="match status" value="1"/>
</dbReference>
<feature type="compositionally biased region" description="Basic residues" evidence="1">
    <location>
        <begin position="268"/>
        <end position="278"/>
    </location>
</feature>
<gene>
    <name evidence="4" type="primary">LFC_2</name>
    <name evidence="6" type="synonym">LOC105264826</name>
    <name evidence="4" type="ORF">g.24177</name>
</gene>
<dbReference type="KEGG" id="fas:105264826"/>
<dbReference type="InterPro" id="IPR016186">
    <property type="entry name" value="C-type_lectin-like/link_sf"/>
</dbReference>
<feature type="domain" description="C-type lectin" evidence="3">
    <location>
        <begin position="59"/>
        <end position="180"/>
    </location>
</feature>
<name>A0A0C9RZ30_9HYME</name>